<feature type="compositionally biased region" description="Acidic residues" evidence="1">
    <location>
        <begin position="77"/>
        <end position="86"/>
    </location>
</feature>
<evidence type="ECO:0000313" key="3">
    <source>
        <dbReference type="Proteomes" id="UP000614424"/>
    </source>
</evidence>
<feature type="region of interest" description="Disordered" evidence="1">
    <location>
        <begin position="176"/>
        <end position="195"/>
    </location>
</feature>
<protein>
    <submittedName>
        <fullName evidence="2">Uncharacterized protein</fullName>
    </submittedName>
</protein>
<reference evidence="2 3" key="1">
    <citation type="submission" date="2020-08" db="EMBL/GenBank/DDBJ databases">
        <title>Bridging the membrane lipid divide: bacteria of the FCB group superphylum have the potential to synthesize archaeal ether lipids.</title>
        <authorList>
            <person name="Villanueva L."/>
            <person name="Von Meijenfeldt F.A.B."/>
            <person name="Westbye A.B."/>
            <person name="Yadav S."/>
            <person name="Hopmans E.C."/>
            <person name="Dutilh B.E."/>
            <person name="Sinninghe Damste J.S."/>
        </authorList>
    </citation>
    <scope>NUCLEOTIDE SEQUENCE [LARGE SCALE GENOMIC DNA]</scope>
    <source>
        <strain evidence="2">NIOZ-UU47</strain>
    </source>
</reference>
<dbReference type="AlphaFoldDB" id="A0A8J6NG06"/>
<proteinExistence type="predicted"/>
<accession>A0A8J6NG06</accession>
<dbReference type="Proteomes" id="UP000614424">
    <property type="component" value="Unassembled WGS sequence"/>
</dbReference>
<evidence type="ECO:0000256" key="1">
    <source>
        <dbReference type="SAM" id="MobiDB-lite"/>
    </source>
</evidence>
<gene>
    <name evidence="2" type="ORF">H8E41_14200</name>
</gene>
<feature type="compositionally biased region" description="Acidic residues" evidence="1">
    <location>
        <begin position="98"/>
        <end position="135"/>
    </location>
</feature>
<organism evidence="2 3">
    <name type="scientific">Candidatus Desulfobia pelagia</name>
    <dbReference type="NCBI Taxonomy" id="2841692"/>
    <lineage>
        <taxon>Bacteria</taxon>
        <taxon>Pseudomonadati</taxon>
        <taxon>Thermodesulfobacteriota</taxon>
        <taxon>Desulfobulbia</taxon>
        <taxon>Desulfobulbales</taxon>
        <taxon>Desulfobulbaceae</taxon>
        <taxon>Candidatus Desulfobia</taxon>
    </lineage>
</organism>
<feature type="region of interest" description="Disordered" evidence="1">
    <location>
        <begin position="77"/>
        <end position="141"/>
    </location>
</feature>
<dbReference type="EMBL" id="JACNJZ010000218">
    <property type="protein sequence ID" value="MBC8319046.1"/>
    <property type="molecule type" value="Genomic_DNA"/>
</dbReference>
<name>A0A8J6NG06_9BACT</name>
<sequence length="227" mass="25019">MRCPKCDYISFDQEETCKNCSRPLPISEELTGTAMKVGSYLFLSSVLGGRREESKAGELDADLGEMFRDDIELEAETVEGQSDSEAEVPTVDISQFDDSGEEEVEEELEIDGDDDGIEFSLDDDSDGGDVNEESETPLPEPEVKLDIDVDFDDEPEDGGIVFNLEDIDESDLIIDEEEGENGLDAETSEPEDDSIPMELAMEDGELIKGDKDKEKLEGAIELPDIDL</sequence>
<evidence type="ECO:0000313" key="2">
    <source>
        <dbReference type="EMBL" id="MBC8319046.1"/>
    </source>
</evidence>
<comment type="caution">
    <text evidence="2">The sequence shown here is derived from an EMBL/GenBank/DDBJ whole genome shotgun (WGS) entry which is preliminary data.</text>
</comment>